<name>X6NJR3_RETFI</name>
<dbReference type="Proteomes" id="UP000023152">
    <property type="component" value="Unassembled WGS sequence"/>
</dbReference>
<evidence type="ECO:0000313" key="2">
    <source>
        <dbReference type="EMBL" id="ETO25597.1"/>
    </source>
</evidence>
<evidence type="ECO:0008006" key="4">
    <source>
        <dbReference type="Google" id="ProtNLM"/>
    </source>
</evidence>
<feature type="region of interest" description="Disordered" evidence="1">
    <location>
        <begin position="352"/>
        <end position="374"/>
    </location>
</feature>
<evidence type="ECO:0000256" key="1">
    <source>
        <dbReference type="SAM" id="MobiDB-lite"/>
    </source>
</evidence>
<organism evidence="2 3">
    <name type="scientific">Reticulomyxa filosa</name>
    <dbReference type="NCBI Taxonomy" id="46433"/>
    <lineage>
        <taxon>Eukaryota</taxon>
        <taxon>Sar</taxon>
        <taxon>Rhizaria</taxon>
        <taxon>Retaria</taxon>
        <taxon>Foraminifera</taxon>
        <taxon>Monothalamids</taxon>
        <taxon>Reticulomyxidae</taxon>
        <taxon>Reticulomyxa</taxon>
    </lineage>
</organism>
<dbReference type="InterPro" id="IPR015915">
    <property type="entry name" value="Kelch-typ_b-propeller"/>
</dbReference>
<dbReference type="SUPFAM" id="SSF117281">
    <property type="entry name" value="Kelch motif"/>
    <property type="match status" value="1"/>
</dbReference>
<reference evidence="2 3" key="1">
    <citation type="journal article" date="2013" name="Curr. Biol.">
        <title>The Genome of the Foraminiferan Reticulomyxa filosa.</title>
        <authorList>
            <person name="Glockner G."/>
            <person name="Hulsmann N."/>
            <person name="Schleicher M."/>
            <person name="Noegel A.A."/>
            <person name="Eichinger L."/>
            <person name="Gallinger C."/>
            <person name="Pawlowski J."/>
            <person name="Sierra R."/>
            <person name="Euteneuer U."/>
            <person name="Pillet L."/>
            <person name="Moustafa A."/>
            <person name="Platzer M."/>
            <person name="Groth M."/>
            <person name="Szafranski K."/>
            <person name="Schliwa M."/>
        </authorList>
    </citation>
    <scope>NUCLEOTIDE SEQUENCE [LARGE SCALE GENOMIC DNA]</scope>
</reference>
<dbReference type="EMBL" id="ASPP01008404">
    <property type="protein sequence ID" value="ETO25597.1"/>
    <property type="molecule type" value="Genomic_DNA"/>
</dbReference>
<protein>
    <recommendedName>
        <fullName evidence="4">Kelch motif family protein</fullName>
    </recommendedName>
</protein>
<evidence type="ECO:0000313" key="3">
    <source>
        <dbReference type="Proteomes" id="UP000023152"/>
    </source>
</evidence>
<comment type="caution">
    <text evidence="2">The sequence shown here is derived from an EMBL/GenBank/DDBJ whole genome shotgun (WGS) entry which is preliminary data.</text>
</comment>
<keyword evidence="3" id="KW-1185">Reference proteome</keyword>
<dbReference type="Gene3D" id="2.120.10.80">
    <property type="entry name" value="Kelch-type beta propeller"/>
    <property type="match status" value="2"/>
</dbReference>
<gene>
    <name evidence="2" type="ORF">RFI_11541</name>
</gene>
<proteinExistence type="predicted"/>
<accession>X6NJR3</accession>
<sequence>MTSFQTLPSLPMSLHNTQCVAYKREILVCGGHDKKKCYSYHTIKNQYKEICSYPNDVKLQGHCVVKRVDENNPNEITLLSFGGSENKKKHTLVMKYVSVWEEDPNNIEKIKQANQWNPFTNNDNQPILIGRDKDYHRGVRAVIGGSNNHLLFITYSPKNIDVFNLNTFQYIKHDTLPTSDFIFLHCFVLKTMNGLERVKTNIKKNEILLFCKKTGLSIEYDEDNNTFQFHRLPVCNAIALFYCYAYVYINDFILFFGGWNGNLLSNKIISKSVHKYSIKEKTWITFEHTLPISLKDCFGILNEDNTYIHIIGGSSDKDIVSTHMKTNVIGWMDEKEIVEVIRKERKEDDGIGIKSLESNDKNMNVGNDNEESKEEEKEKEIIAYVIINEKKKTIKMKELTFKELMIQCYNNLEEEDFEKMTKEKLKMEIIDIKNGKIIESNEDIIKILKDNEPLFKINWISFKIESELNKKIIKNGLVIMININEYDDDNNNISNDYINNYRILFEKKLNYTLIYNEKLKMNKEDIKEYLIEIIINKKLRKNIYKYDCLIIIISGYINYQKNILITSNGNFISIYDHIFSLFQSFQYFPKLYIIDCCYIDNYVINIPNNIRIKKQQQQLNNDFVIVWSILKKIN</sequence>
<dbReference type="AlphaFoldDB" id="X6NJR3"/>